<evidence type="ECO:0000256" key="8">
    <source>
        <dbReference type="ARBA" id="ARBA00049409"/>
    </source>
</evidence>
<dbReference type="Pfam" id="PF02878">
    <property type="entry name" value="PGM_PMM_I"/>
    <property type="match status" value="1"/>
</dbReference>
<organism evidence="13 14">
    <name type="scientific">Pleodorina starrii</name>
    <dbReference type="NCBI Taxonomy" id="330485"/>
    <lineage>
        <taxon>Eukaryota</taxon>
        <taxon>Viridiplantae</taxon>
        <taxon>Chlorophyta</taxon>
        <taxon>core chlorophytes</taxon>
        <taxon>Chlorophyceae</taxon>
        <taxon>CS clade</taxon>
        <taxon>Chlamydomonadales</taxon>
        <taxon>Volvocaceae</taxon>
        <taxon>Pleodorina</taxon>
    </lineage>
</organism>
<evidence type="ECO:0000313" key="14">
    <source>
        <dbReference type="Proteomes" id="UP001165080"/>
    </source>
</evidence>
<dbReference type="InterPro" id="IPR005841">
    <property type="entry name" value="Alpha-D-phosphohexomutase_SF"/>
</dbReference>
<protein>
    <recommendedName>
        <fullName evidence="4">phosphoglucomutase (alpha-D-glucose-1,6-bisphosphate-dependent)</fullName>
        <ecNumber evidence="4">5.4.2.2</ecNumber>
    </recommendedName>
</protein>
<evidence type="ECO:0000256" key="1">
    <source>
        <dbReference type="ARBA" id="ARBA00000443"/>
    </source>
</evidence>
<feature type="compositionally biased region" description="Low complexity" evidence="9">
    <location>
        <begin position="65"/>
        <end position="80"/>
    </location>
</feature>
<dbReference type="Pfam" id="PF02879">
    <property type="entry name" value="PGM_PMM_II"/>
    <property type="match status" value="1"/>
</dbReference>
<evidence type="ECO:0000256" key="9">
    <source>
        <dbReference type="SAM" id="MobiDB-lite"/>
    </source>
</evidence>
<evidence type="ECO:0000256" key="3">
    <source>
        <dbReference type="ARBA" id="ARBA00010231"/>
    </source>
</evidence>
<comment type="catalytic activity">
    <reaction evidence="7">
        <text>alpha-D-glucose 1,6-bisphosphate + L-seryl-[protein] = O-phospho-L-seryl-[protein] + alpha-D-glucose 6-phosphate</text>
        <dbReference type="Rhea" id="RHEA:68752"/>
        <dbReference type="Rhea" id="RHEA-COMP:9863"/>
        <dbReference type="Rhea" id="RHEA-COMP:11604"/>
        <dbReference type="ChEBI" id="CHEBI:29999"/>
        <dbReference type="ChEBI" id="CHEBI:58225"/>
        <dbReference type="ChEBI" id="CHEBI:58392"/>
        <dbReference type="ChEBI" id="CHEBI:83421"/>
    </reaction>
</comment>
<evidence type="ECO:0000259" key="12">
    <source>
        <dbReference type="Pfam" id="PF02880"/>
    </source>
</evidence>
<evidence type="ECO:0000259" key="11">
    <source>
        <dbReference type="Pfam" id="PF02879"/>
    </source>
</evidence>
<feature type="domain" description="Alpha-D-phosphohexomutase alpha/beta/alpha" evidence="11">
    <location>
        <begin position="355"/>
        <end position="439"/>
    </location>
</feature>
<name>A0A9W6BZ57_9CHLO</name>
<dbReference type="SUPFAM" id="SSF53738">
    <property type="entry name" value="Phosphoglucomutase, first 3 domains"/>
    <property type="match status" value="3"/>
</dbReference>
<dbReference type="EC" id="5.4.2.2" evidence="4"/>
<evidence type="ECO:0000256" key="6">
    <source>
        <dbReference type="ARBA" id="ARBA00022553"/>
    </source>
</evidence>
<dbReference type="OrthoDB" id="1743979at2759"/>
<evidence type="ECO:0000256" key="2">
    <source>
        <dbReference type="ARBA" id="ARBA00001946"/>
    </source>
</evidence>
<comment type="catalytic activity">
    <reaction evidence="1">
        <text>alpha-D-glucose 1-phosphate = alpha-D-glucose 6-phosphate</text>
        <dbReference type="Rhea" id="RHEA:23536"/>
        <dbReference type="ChEBI" id="CHEBI:58225"/>
        <dbReference type="ChEBI" id="CHEBI:58601"/>
        <dbReference type="EC" id="5.4.2.2"/>
    </reaction>
</comment>
<keyword evidence="6" id="KW-0597">Phosphoprotein</keyword>
<feature type="region of interest" description="Disordered" evidence="9">
    <location>
        <begin position="221"/>
        <end position="247"/>
    </location>
</feature>
<dbReference type="InterPro" id="IPR005844">
    <property type="entry name" value="A-D-PHexomutase_a/b/a-I"/>
</dbReference>
<dbReference type="InterPro" id="IPR016055">
    <property type="entry name" value="A-D-PHexomutase_a/b/a-I/II/III"/>
</dbReference>
<evidence type="ECO:0000256" key="7">
    <source>
        <dbReference type="ARBA" id="ARBA00049318"/>
    </source>
</evidence>
<evidence type="ECO:0000259" key="10">
    <source>
        <dbReference type="Pfam" id="PF02878"/>
    </source>
</evidence>
<dbReference type="Gene3D" id="3.40.120.10">
    <property type="entry name" value="Alpha-D-Glucose-1,6-Bisphosphate, subunit A, domain 3"/>
    <property type="match status" value="3"/>
</dbReference>
<dbReference type="GO" id="GO:0004614">
    <property type="term" value="F:phosphoglucomutase activity"/>
    <property type="evidence" value="ECO:0007669"/>
    <property type="project" value="UniProtKB-EC"/>
</dbReference>
<dbReference type="Pfam" id="PF02880">
    <property type="entry name" value="PGM_PMM_III"/>
    <property type="match status" value="1"/>
</dbReference>
<comment type="catalytic activity">
    <reaction evidence="8">
        <text>O-phospho-L-seryl-[protein] + alpha-D-glucose 1-phosphate = alpha-D-glucose 1,6-bisphosphate + L-seryl-[protein]</text>
        <dbReference type="Rhea" id="RHEA:68748"/>
        <dbReference type="Rhea" id="RHEA-COMP:9863"/>
        <dbReference type="Rhea" id="RHEA-COMP:11604"/>
        <dbReference type="ChEBI" id="CHEBI:29999"/>
        <dbReference type="ChEBI" id="CHEBI:58392"/>
        <dbReference type="ChEBI" id="CHEBI:58601"/>
        <dbReference type="ChEBI" id="CHEBI:83421"/>
    </reaction>
</comment>
<dbReference type="Proteomes" id="UP001165080">
    <property type="component" value="Unassembled WGS sequence"/>
</dbReference>
<comment type="similarity">
    <text evidence="3">Belongs to the phosphohexose mutase family.</text>
</comment>
<feature type="domain" description="Alpha-D-phosphohexomutase alpha/beta/alpha" evidence="10">
    <location>
        <begin position="103"/>
        <end position="194"/>
    </location>
</feature>
<keyword evidence="14" id="KW-1185">Reference proteome</keyword>
<comment type="caution">
    <text evidence="13">The sequence shown here is derived from an EMBL/GenBank/DDBJ whole genome shotgun (WGS) entry which is preliminary data.</text>
</comment>
<dbReference type="GO" id="GO:0006006">
    <property type="term" value="P:glucose metabolic process"/>
    <property type="evidence" value="ECO:0007669"/>
    <property type="project" value="UniProtKB-KW"/>
</dbReference>
<dbReference type="CDD" id="cd03089">
    <property type="entry name" value="PMM_PGM"/>
    <property type="match status" value="1"/>
</dbReference>
<gene>
    <name evidence="13" type="primary">PLEST007590</name>
    <name evidence="13" type="ORF">PLESTB_001584900</name>
</gene>
<reference evidence="13 14" key="1">
    <citation type="journal article" date="2023" name="Commun. Biol.">
        <title>Reorganization of the ancestral sex-determining regions during the evolution of trioecy in Pleodorina starrii.</title>
        <authorList>
            <person name="Takahashi K."/>
            <person name="Suzuki S."/>
            <person name="Kawai-Toyooka H."/>
            <person name="Yamamoto K."/>
            <person name="Hamaji T."/>
            <person name="Ootsuki R."/>
            <person name="Yamaguchi H."/>
            <person name="Kawachi M."/>
            <person name="Higashiyama T."/>
            <person name="Nozaki H."/>
        </authorList>
    </citation>
    <scope>NUCLEOTIDE SEQUENCE [LARGE SCALE GENOMIC DNA]</scope>
    <source>
        <strain evidence="13 14">NIES-4479</strain>
    </source>
</reference>
<proteinExistence type="inferred from homology"/>
<evidence type="ECO:0000256" key="4">
    <source>
        <dbReference type="ARBA" id="ARBA00012728"/>
    </source>
</evidence>
<keyword evidence="5" id="KW-0119">Carbohydrate metabolism</keyword>
<accession>A0A9W6BZ57</accession>
<evidence type="ECO:0000256" key="5">
    <source>
        <dbReference type="ARBA" id="ARBA00022526"/>
    </source>
</evidence>
<keyword evidence="5" id="KW-0313">Glucose metabolism</keyword>
<evidence type="ECO:0000313" key="13">
    <source>
        <dbReference type="EMBL" id="GLC60201.1"/>
    </source>
</evidence>
<dbReference type="InterPro" id="IPR005846">
    <property type="entry name" value="A-D-PHexomutase_a/b/a-III"/>
</dbReference>
<dbReference type="InterPro" id="IPR050060">
    <property type="entry name" value="Phosphoglucosamine_mutase"/>
</dbReference>
<dbReference type="EMBL" id="BRXU01000033">
    <property type="protein sequence ID" value="GLC60201.1"/>
    <property type="molecule type" value="Genomic_DNA"/>
</dbReference>
<feature type="region of interest" description="Disordered" evidence="9">
    <location>
        <begin position="65"/>
        <end position="88"/>
    </location>
</feature>
<dbReference type="AlphaFoldDB" id="A0A9W6BZ57"/>
<dbReference type="InterPro" id="IPR005845">
    <property type="entry name" value="A-D-PHexomutase_a/b/a-II"/>
</dbReference>
<dbReference type="GO" id="GO:0004615">
    <property type="term" value="F:phosphomannomutase activity"/>
    <property type="evidence" value="ECO:0007669"/>
    <property type="project" value="TreeGrafter"/>
</dbReference>
<dbReference type="PANTHER" id="PTHR42946:SF1">
    <property type="entry name" value="PHOSPHOGLUCOMUTASE (ALPHA-D-GLUCOSE-1,6-BISPHOSPHATE-DEPENDENT)"/>
    <property type="match status" value="1"/>
</dbReference>
<dbReference type="PANTHER" id="PTHR42946">
    <property type="entry name" value="PHOSPHOHEXOSE MUTASE"/>
    <property type="match status" value="1"/>
</dbReference>
<dbReference type="PRINTS" id="PR00509">
    <property type="entry name" value="PGMPMM"/>
</dbReference>
<dbReference type="FunFam" id="3.40.120.10:FF:000010">
    <property type="entry name" value="phosphomannomutase/phosphoglucomutase isoform X1"/>
    <property type="match status" value="1"/>
</dbReference>
<feature type="domain" description="Alpha-D-phosphohexomutase alpha/beta/alpha" evidence="12">
    <location>
        <begin position="443"/>
        <end position="556"/>
    </location>
</feature>
<comment type="cofactor">
    <cofactor evidence="2">
        <name>Mg(2+)</name>
        <dbReference type="ChEBI" id="CHEBI:18420"/>
    </cofactor>
</comment>
<sequence length="680" mass="70176">MDIARMTRTTGAVPAGAQRSRGARATAAPILAGPSSAPLRTHPGASRPSFHPTTLTARKSLLIARSTPASSSPPASAAGPRPLPSGPITGAALGDLVSRFKRLQNGSDIRGIALEGVPDQPVTLTPGAVFFIGMAFARWLRSKGQLAPKVSVGRDPRLSGPMLESAFAAGLLQGGAAAVHLFGLATTPAMFYSIVLSGGATSGPSSPAFFTTAASVASAARKAAPLPRDGDDTPPAPAPPPAADLEGQPYTGAVMLTASHLPWNANGLKFFTSAGGLDKPDIAELLQLAVQAAAQAGVAVGDPVSEQAHLLSRALAADPSRTARVPFLPTYAASLRDLIKRGVNSPANYHFPLLGCRVVVDAGNGAGGFFAEQVLAPLGADVSGSVFLAPDGTFPNHPPNPEHPAAMAAGAAAVRAAGAELGIVFDTDVDRSAIVDGSGREINSNRFIALMAAVVLRQHPGTTIVTDSVTSNGLTTFIEQLGGKHMRYKRGYKNVIGAGVKLNGEGVDSQLMMETSGHGALKENFYLDDGAYLAVKAVIEHVRRREEGLGGLSELLAGLPEPAESREWRVKIQSPDFKAVGAQVLSAFRDFVASGAHPDWSLEAVNHEGWRVNVDEGEGRRGWLLLRQSLHDPLLVLNVESEVAGGAEATAARVVGLLRSQSLAALAPLLNLGPLGSLGA</sequence>
<feature type="region of interest" description="Disordered" evidence="9">
    <location>
        <begin position="1"/>
        <end position="52"/>
    </location>
</feature>